<reference evidence="3 4" key="1">
    <citation type="submission" date="2019-07" db="EMBL/GenBank/DDBJ databases">
        <title>Genomics analysis of Aphanomyces spp. identifies a new class of oomycete effector associated with host adaptation.</title>
        <authorList>
            <person name="Gaulin E."/>
        </authorList>
    </citation>
    <scope>NUCLEOTIDE SEQUENCE [LARGE SCALE GENOMIC DNA]</scope>
    <source>
        <strain evidence="3 4">ATCC 201684</strain>
    </source>
</reference>
<dbReference type="PANTHER" id="PTHR37067:SF3">
    <property type="entry name" value="PX DOMAIN-CONTAINING PROTEIN"/>
    <property type="match status" value="1"/>
</dbReference>
<keyword evidence="4" id="KW-1185">Reference proteome</keyword>
<gene>
    <name evidence="3" type="ORF">Ae201684_015185</name>
</gene>
<evidence type="ECO:0000313" key="3">
    <source>
        <dbReference type="EMBL" id="KAF0726560.1"/>
    </source>
</evidence>
<dbReference type="VEuPathDB" id="FungiDB:AeMF1_020934"/>
<evidence type="ECO:0000313" key="4">
    <source>
        <dbReference type="Proteomes" id="UP000481153"/>
    </source>
</evidence>
<dbReference type="PANTHER" id="PTHR37067">
    <property type="entry name" value="PX DOMAIN-CONTAINING PROTEIN"/>
    <property type="match status" value="1"/>
</dbReference>
<organism evidence="3 4">
    <name type="scientific">Aphanomyces euteiches</name>
    <dbReference type="NCBI Taxonomy" id="100861"/>
    <lineage>
        <taxon>Eukaryota</taxon>
        <taxon>Sar</taxon>
        <taxon>Stramenopiles</taxon>
        <taxon>Oomycota</taxon>
        <taxon>Saprolegniomycetes</taxon>
        <taxon>Saprolegniales</taxon>
        <taxon>Verrucalvaceae</taxon>
        <taxon>Aphanomyces</taxon>
    </lineage>
</organism>
<evidence type="ECO:0000256" key="1">
    <source>
        <dbReference type="SAM" id="Coils"/>
    </source>
</evidence>
<dbReference type="AlphaFoldDB" id="A0A6G0WHC4"/>
<dbReference type="Proteomes" id="UP000481153">
    <property type="component" value="Unassembled WGS sequence"/>
</dbReference>
<proteinExistence type="predicted"/>
<dbReference type="EMBL" id="VJMJ01000213">
    <property type="protein sequence ID" value="KAF0726560.1"/>
    <property type="molecule type" value="Genomic_DNA"/>
</dbReference>
<keyword evidence="1" id="KW-0175">Coiled coil</keyword>
<comment type="caution">
    <text evidence="3">The sequence shown here is derived from an EMBL/GenBank/DDBJ whole genome shotgun (WGS) entry which is preliminary data.</text>
</comment>
<name>A0A6G0WHC4_9STRA</name>
<evidence type="ECO:0000256" key="2">
    <source>
        <dbReference type="SAM" id="MobiDB-lite"/>
    </source>
</evidence>
<feature type="coiled-coil region" evidence="1">
    <location>
        <begin position="242"/>
        <end position="278"/>
    </location>
</feature>
<protein>
    <submittedName>
        <fullName evidence="3">Uncharacterized protein</fullName>
    </submittedName>
</protein>
<accession>A0A6G0WHC4</accession>
<feature type="compositionally biased region" description="Low complexity" evidence="2">
    <location>
        <begin position="165"/>
        <end position="182"/>
    </location>
</feature>
<sequence>MMQEDQSQKELKDRLRRHHWIPKYEIEFGLQVVERHPHTGEVILAVCGLCKSFGREVRDKDDEVVSPSAGGQRKRRRGLTTTKYFRSFRVDNIRSHLSGAHPVRWQEYQVLAKNEELRRNYLAQSNVSMGLMTSLPMNMMGLPTGMDDAGDLDSETQLAMHAIVQQSSSSTAQRSSAASTPSKRSMPASMSSGKARPPPLLDPKTVELQRYQLDWERLEFERMRFQKELQMREWDEKQAERKMKHEKEMREKDRELELEKAKIEQEKFNKLVECLNRALGHNSVVASGVTNAIV</sequence>
<feature type="region of interest" description="Disordered" evidence="2">
    <location>
        <begin position="164"/>
        <end position="205"/>
    </location>
</feature>